<keyword evidence="1" id="KW-0614">Plasmid</keyword>
<dbReference type="Proteomes" id="UP000676409">
    <property type="component" value="Plasmid unnamed"/>
</dbReference>
<dbReference type="AlphaFoldDB" id="A0A975IXB1"/>
<evidence type="ECO:0000313" key="2">
    <source>
        <dbReference type="Proteomes" id="UP000676409"/>
    </source>
</evidence>
<protein>
    <submittedName>
        <fullName evidence="1">Uncharacterized protein</fullName>
    </submittedName>
</protein>
<reference evidence="1" key="1">
    <citation type="submission" date="2021-04" db="EMBL/GenBank/DDBJ databases">
        <title>The complete genome sequence of Caulobacter sp. S6.</title>
        <authorList>
            <person name="Tang Y."/>
            <person name="Ouyang W."/>
            <person name="Liu Q."/>
            <person name="Huang B."/>
            <person name="Guo Z."/>
            <person name="Lei P."/>
        </authorList>
    </citation>
    <scope>NUCLEOTIDE SEQUENCE</scope>
    <source>
        <strain evidence="1">S6</strain>
        <plasmid evidence="1">unnamed</plasmid>
    </source>
</reference>
<evidence type="ECO:0000313" key="1">
    <source>
        <dbReference type="EMBL" id="QUD90947.1"/>
    </source>
</evidence>
<organism evidence="1 2">
    <name type="scientific">Phenylobacterium montanum</name>
    <dbReference type="NCBI Taxonomy" id="2823693"/>
    <lineage>
        <taxon>Bacteria</taxon>
        <taxon>Pseudomonadati</taxon>
        <taxon>Pseudomonadota</taxon>
        <taxon>Alphaproteobacteria</taxon>
        <taxon>Caulobacterales</taxon>
        <taxon>Caulobacteraceae</taxon>
        <taxon>Phenylobacterium</taxon>
    </lineage>
</organism>
<gene>
    <name evidence="1" type="ORF">KCG34_25660</name>
</gene>
<sequence>MSMSLSGPDFDIEIVRSTTKRDLREMGPKGWYWEDSRMAAVGPFDTPLAAIQNFAAQFESGEFAQKIAVAKAEFARLRAERLARDGSRPAD</sequence>
<dbReference type="RefSeq" id="WP_211940993.1">
    <property type="nucleotide sequence ID" value="NZ_CP073079.1"/>
</dbReference>
<proteinExistence type="predicted"/>
<keyword evidence="2" id="KW-1185">Reference proteome</keyword>
<dbReference type="EMBL" id="CP073079">
    <property type="protein sequence ID" value="QUD90947.1"/>
    <property type="molecule type" value="Genomic_DNA"/>
</dbReference>
<name>A0A975IXB1_9CAUL</name>
<geneLocation type="plasmid" evidence="1 2">
    <name>unnamed</name>
</geneLocation>
<dbReference type="KEGG" id="caul:KCG34_25660"/>
<accession>A0A975IXB1</accession>